<dbReference type="EMBL" id="RAVZ01000565">
    <property type="protein sequence ID" value="RKG69727.1"/>
    <property type="molecule type" value="Genomic_DNA"/>
</dbReference>
<dbReference type="SUPFAM" id="SSF89919">
    <property type="entry name" value="Ribosome-binding factor A, RbfA"/>
    <property type="match status" value="1"/>
</dbReference>
<feature type="compositionally biased region" description="Basic residues" evidence="2">
    <location>
        <begin position="1"/>
        <end position="13"/>
    </location>
</feature>
<gene>
    <name evidence="3" type="ORF">D7V88_40085</name>
</gene>
<protein>
    <submittedName>
        <fullName evidence="3">Ribosome-binding factor A</fullName>
    </submittedName>
</protein>
<feature type="region of interest" description="Disordered" evidence="2">
    <location>
        <begin position="1"/>
        <end position="31"/>
    </location>
</feature>
<dbReference type="InterPro" id="IPR000238">
    <property type="entry name" value="RbfA"/>
</dbReference>
<feature type="region of interest" description="Disordered" evidence="2">
    <location>
        <begin position="119"/>
        <end position="143"/>
    </location>
</feature>
<dbReference type="Gene3D" id="3.30.300.20">
    <property type="match status" value="1"/>
</dbReference>
<evidence type="ECO:0000256" key="1">
    <source>
        <dbReference type="ARBA" id="ARBA00022517"/>
    </source>
</evidence>
<organism evidence="3 4">
    <name type="scientific">Corallococcus terminator</name>
    <dbReference type="NCBI Taxonomy" id="2316733"/>
    <lineage>
        <taxon>Bacteria</taxon>
        <taxon>Pseudomonadati</taxon>
        <taxon>Myxococcota</taxon>
        <taxon>Myxococcia</taxon>
        <taxon>Myxococcales</taxon>
        <taxon>Cystobacterineae</taxon>
        <taxon>Myxococcaceae</taxon>
        <taxon>Corallococcus</taxon>
    </lineage>
</organism>
<dbReference type="RefSeq" id="WP_120545768.1">
    <property type="nucleotide sequence ID" value="NZ_RAVZ01000565.1"/>
</dbReference>
<dbReference type="Pfam" id="PF02033">
    <property type="entry name" value="RBFA"/>
    <property type="match status" value="1"/>
</dbReference>
<dbReference type="InterPro" id="IPR023799">
    <property type="entry name" value="RbfA_dom_sf"/>
</dbReference>
<evidence type="ECO:0000313" key="4">
    <source>
        <dbReference type="Proteomes" id="UP000268094"/>
    </source>
</evidence>
<dbReference type="GO" id="GO:0006364">
    <property type="term" value="P:rRNA processing"/>
    <property type="evidence" value="ECO:0007669"/>
    <property type="project" value="InterPro"/>
</dbReference>
<keyword evidence="4" id="KW-1185">Reference proteome</keyword>
<feature type="compositionally biased region" description="Acidic residues" evidence="2">
    <location>
        <begin position="134"/>
        <end position="143"/>
    </location>
</feature>
<comment type="caution">
    <text evidence="3">The sequence shown here is derived from an EMBL/GenBank/DDBJ whole genome shotgun (WGS) entry which is preliminary data.</text>
</comment>
<accession>A0A3A8HEV3</accession>
<proteinExistence type="predicted"/>
<dbReference type="OrthoDB" id="9805051at2"/>
<reference evidence="4" key="1">
    <citation type="submission" date="2018-09" db="EMBL/GenBank/DDBJ databases">
        <authorList>
            <person name="Livingstone P.G."/>
            <person name="Whitworth D.E."/>
        </authorList>
    </citation>
    <scope>NUCLEOTIDE SEQUENCE [LARGE SCALE GENOMIC DNA]</scope>
    <source>
        <strain evidence="4">CA054A</strain>
    </source>
</reference>
<sequence length="143" mass="15546">MSSSRSRRPRASSRRSGSSLFQSQAPSARHLRVQSTLSEEISLLFRGELSDPLLEGVALTSFELSPEGRTARIGYTLSEGTADPAQVKEALLRAQGYLRSQLAQHLNLKRTPNLRFVHVGTAPRTGPDDSGWGPDDEEEGGDA</sequence>
<dbReference type="AlphaFoldDB" id="A0A3A8HEV3"/>
<name>A0A3A8HEV3_9BACT</name>
<evidence type="ECO:0000256" key="2">
    <source>
        <dbReference type="SAM" id="MobiDB-lite"/>
    </source>
</evidence>
<dbReference type="Proteomes" id="UP000268094">
    <property type="component" value="Unassembled WGS sequence"/>
</dbReference>
<dbReference type="InterPro" id="IPR015946">
    <property type="entry name" value="KH_dom-like_a/b"/>
</dbReference>
<evidence type="ECO:0000313" key="3">
    <source>
        <dbReference type="EMBL" id="RKG69727.1"/>
    </source>
</evidence>
<keyword evidence="1" id="KW-0690">Ribosome biogenesis</keyword>